<dbReference type="InterPro" id="IPR014868">
    <property type="entry name" value="Cadherin_pro_dom"/>
</dbReference>
<keyword evidence="4 15" id="KW-0812">Transmembrane</keyword>
<feature type="domain" description="Cadherin" evidence="18">
    <location>
        <begin position="455"/>
        <end position="562"/>
    </location>
</feature>
<dbReference type="GO" id="GO:0008013">
    <property type="term" value="F:beta-catenin binding"/>
    <property type="evidence" value="ECO:0007669"/>
    <property type="project" value="TreeGrafter"/>
</dbReference>
<dbReference type="InterPro" id="IPR015919">
    <property type="entry name" value="Cadherin-like_sf"/>
</dbReference>
<comment type="function">
    <text evidence="16">Cadherins are calcium-dependent cell adhesion proteins.</text>
</comment>
<evidence type="ECO:0000256" key="13">
    <source>
        <dbReference type="ARBA" id="ARBA00041040"/>
    </source>
</evidence>
<dbReference type="GO" id="GO:0007043">
    <property type="term" value="P:cell-cell junction assembly"/>
    <property type="evidence" value="ECO:0007669"/>
    <property type="project" value="TreeGrafter"/>
</dbReference>
<keyword evidence="3" id="KW-0165">Cleavage on pair of basic residues</keyword>
<feature type="non-terminal residue" evidence="19">
    <location>
        <position position="1"/>
    </location>
</feature>
<dbReference type="Pfam" id="PF00028">
    <property type="entry name" value="Cadherin"/>
    <property type="match status" value="4"/>
</dbReference>
<dbReference type="CDD" id="cd11304">
    <property type="entry name" value="Cadherin_repeat"/>
    <property type="match status" value="3"/>
</dbReference>
<dbReference type="PRINTS" id="PR01820">
    <property type="entry name" value="DESMOCOLLIN"/>
</dbReference>
<dbReference type="PANTHER" id="PTHR24027:SF81">
    <property type="entry name" value="CADHERIN-4"/>
    <property type="match status" value="1"/>
</dbReference>
<dbReference type="PROSITE" id="PS00232">
    <property type="entry name" value="CADHERIN_1"/>
    <property type="match status" value="2"/>
</dbReference>
<evidence type="ECO:0000313" key="19">
    <source>
        <dbReference type="EMBL" id="NXO56197.1"/>
    </source>
</evidence>
<dbReference type="GO" id="GO:0016342">
    <property type="term" value="C:catenin complex"/>
    <property type="evidence" value="ECO:0007669"/>
    <property type="project" value="TreeGrafter"/>
</dbReference>
<evidence type="ECO:0000256" key="2">
    <source>
        <dbReference type="ARBA" id="ARBA00022475"/>
    </source>
</evidence>
<feature type="domain" description="Cadherin" evidence="18">
    <location>
        <begin position="407"/>
        <end position="454"/>
    </location>
</feature>
<dbReference type="Gene3D" id="4.10.900.10">
    <property type="entry name" value="TCF3-CBD (Catenin binding domain)"/>
    <property type="match status" value="1"/>
</dbReference>
<dbReference type="GO" id="GO:0034332">
    <property type="term" value="P:adherens junction organization"/>
    <property type="evidence" value="ECO:0007669"/>
    <property type="project" value="TreeGrafter"/>
</dbReference>
<dbReference type="InterPro" id="IPR002126">
    <property type="entry name" value="Cadherin-like_dom"/>
</dbReference>
<dbReference type="Proteomes" id="UP000567570">
    <property type="component" value="Unassembled WGS sequence"/>
</dbReference>
<keyword evidence="5" id="KW-0479">Metal-binding</keyword>
<evidence type="ECO:0000256" key="9">
    <source>
        <dbReference type="ARBA" id="ARBA00022889"/>
    </source>
</evidence>
<evidence type="ECO:0000256" key="8">
    <source>
        <dbReference type="ARBA" id="ARBA00022837"/>
    </source>
</evidence>
<evidence type="ECO:0000256" key="17">
    <source>
        <dbReference type="SAM" id="Phobius"/>
    </source>
</evidence>
<protein>
    <recommendedName>
        <fullName evidence="13">Cadherin-4</fullName>
    </recommendedName>
</protein>
<keyword evidence="20" id="KW-1185">Reference proteome</keyword>
<evidence type="ECO:0000256" key="12">
    <source>
        <dbReference type="ARBA" id="ARBA00023180"/>
    </source>
</evidence>
<dbReference type="Gene3D" id="2.60.40.60">
    <property type="entry name" value="Cadherins"/>
    <property type="match status" value="6"/>
</dbReference>
<keyword evidence="10 17" id="KW-1133">Transmembrane helix</keyword>
<evidence type="ECO:0000256" key="5">
    <source>
        <dbReference type="ARBA" id="ARBA00022723"/>
    </source>
</evidence>
<keyword evidence="7" id="KW-0677">Repeat</keyword>
<dbReference type="GO" id="GO:0007156">
    <property type="term" value="P:homophilic cell adhesion via plasma membrane adhesion molecules"/>
    <property type="evidence" value="ECO:0007669"/>
    <property type="project" value="InterPro"/>
</dbReference>
<feature type="domain" description="Cadherin" evidence="18">
    <location>
        <begin position="220"/>
        <end position="334"/>
    </location>
</feature>
<evidence type="ECO:0000256" key="15">
    <source>
        <dbReference type="RuleBase" id="RU003318"/>
    </source>
</evidence>
<keyword evidence="6" id="KW-0732">Signal</keyword>
<keyword evidence="8 14" id="KW-0106">Calcium</keyword>
<dbReference type="FunFam" id="2.60.40.60:FF:000011">
    <property type="entry name" value="Cadherin 1"/>
    <property type="match status" value="1"/>
</dbReference>
<evidence type="ECO:0000256" key="16">
    <source>
        <dbReference type="RuleBase" id="RU004357"/>
    </source>
</evidence>
<dbReference type="GO" id="GO:0005509">
    <property type="term" value="F:calcium ion binding"/>
    <property type="evidence" value="ECO:0007669"/>
    <property type="project" value="UniProtKB-UniRule"/>
</dbReference>
<evidence type="ECO:0000256" key="14">
    <source>
        <dbReference type="PROSITE-ProRule" id="PRU00043"/>
    </source>
</evidence>
<dbReference type="FunFam" id="2.60.40.60:FF:000027">
    <property type="entry name" value="Cadherin 2"/>
    <property type="match status" value="1"/>
</dbReference>
<dbReference type="Pfam" id="PF01049">
    <property type="entry name" value="CADH_Y-type_LIR"/>
    <property type="match status" value="1"/>
</dbReference>
<evidence type="ECO:0000256" key="3">
    <source>
        <dbReference type="ARBA" id="ARBA00022685"/>
    </source>
</evidence>
<comment type="caution">
    <text evidence="19">The sequence shown here is derived from an EMBL/GenBank/DDBJ whole genome shotgun (WGS) entry which is preliminary data.</text>
</comment>
<dbReference type="FunFam" id="2.60.40.60:FF:000022">
    <property type="entry name" value="Cadherin 2"/>
    <property type="match status" value="1"/>
</dbReference>
<dbReference type="GO" id="GO:0016477">
    <property type="term" value="P:cell migration"/>
    <property type="evidence" value="ECO:0007669"/>
    <property type="project" value="TreeGrafter"/>
</dbReference>
<feature type="transmembrane region" description="Helical" evidence="17">
    <location>
        <begin position="669"/>
        <end position="702"/>
    </location>
</feature>
<dbReference type="SMART" id="SM00112">
    <property type="entry name" value="CA"/>
    <property type="match status" value="4"/>
</dbReference>
<evidence type="ECO:0000259" key="18">
    <source>
        <dbReference type="PROSITE" id="PS50268"/>
    </source>
</evidence>
<dbReference type="SUPFAM" id="SSF49313">
    <property type="entry name" value="Cadherin-like"/>
    <property type="match status" value="5"/>
</dbReference>
<organism evidence="19 20">
    <name type="scientific">Aramus guarauna</name>
    <name type="common">Limpkin</name>
    <name type="synonym">Scolopax guarauna</name>
    <dbReference type="NCBI Taxonomy" id="54356"/>
    <lineage>
        <taxon>Eukaryota</taxon>
        <taxon>Metazoa</taxon>
        <taxon>Chordata</taxon>
        <taxon>Craniata</taxon>
        <taxon>Vertebrata</taxon>
        <taxon>Euteleostomi</taxon>
        <taxon>Archelosauria</taxon>
        <taxon>Archosauria</taxon>
        <taxon>Dinosauria</taxon>
        <taxon>Saurischia</taxon>
        <taxon>Theropoda</taxon>
        <taxon>Coelurosauria</taxon>
        <taxon>Aves</taxon>
        <taxon>Neognathae</taxon>
        <taxon>Neoaves</taxon>
        <taxon>Gruiformes</taxon>
        <taxon>Aramidae</taxon>
        <taxon>Aramus</taxon>
    </lineage>
</organism>
<dbReference type="FunFam" id="4.10.900.10:FF:000001">
    <property type="entry name" value="Cadherin 2"/>
    <property type="match status" value="1"/>
</dbReference>
<evidence type="ECO:0000256" key="6">
    <source>
        <dbReference type="ARBA" id="ARBA00022729"/>
    </source>
</evidence>
<evidence type="ECO:0000256" key="4">
    <source>
        <dbReference type="ARBA" id="ARBA00022692"/>
    </source>
</evidence>
<evidence type="ECO:0000256" key="11">
    <source>
        <dbReference type="ARBA" id="ARBA00023136"/>
    </source>
</evidence>
<dbReference type="FunFam" id="2.60.40.60:FF:000045">
    <property type="entry name" value="Cadherin 2"/>
    <property type="match status" value="1"/>
</dbReference>
<evidence type="ECO:0000256" key="7">
    <source>
        <dbReference type="ARBA" id="ARBA00022737"/>
    </source>
</evidence>
<gene>
    <name evidence="19" type="primary">Cdh4</name>
    <name evidence="19" type="ORF">ARAGUA_R07498</name>
</gene>
<keyword evidence="11 17" id="KW-0472">Membrane</keyword>
<dbReference type="GO" id="GO:0005912">
    <property type="term" value="C:adherens junction"/>
    <property type="evidence" value="ECO:0007669"/>
    <property type="project" value="TreeGrafter"/>
</dbReference>
<keyword evidence="9 15" id="KW-0130">Cell adhesion</keyword>
<reference evidence="19 20" key="1">
    <citation type="submission" date="2019-09" db="EMBL/GenBank/DDBJ databases">
        <title>Bird 10,000 Genomes (B10K) Project - Family phase.</title>
        <authorList>
            <person name="Zhang G."/>
        </authorList>
    </citation>
    <scope>NUCLEOTIDE SEQUENCE [LARGE SCALE GENOMIC DNA]</scope>
    <source>
        <strain evidence="19">B10K-DU-002-11</strain>
        <tissue evidence="19">Muscle</tissue>
    </source>
</reference>
<dbReference type="GO" id="GO:0000902">
    <property type="term" value="P:cell morphogenesis"/>
    <property type="evidence" value="ECO:0007669"/>
    <property type="project" value="TreeGrafter"/>
</dbReference>
<dbReference type="GO" id="GO:0016339">
    <property type="term" value="P:calcium-dependent cell-cell adhesion via plasma membrane cell adhesion molecules"/>
    <property type="evidence" value="ECO:0007669"/>
    <property type="project" value="TreeGrafter"/>
</dbReference>
<dbReference type="PANTHER" id="PTHR24027">
    <property type="entry name" value="CADHERIN-23"/>
    <property type="match status" value="1"/>
</dbReference>
<dbReference type="EMBL" id="VXBL01006671">
    <property type="protein sequence ID" value="NXO56197.1"/>
    <property type="molecule type" value="Genomic_DNA"/>
</dbReference>
<evidence type="ECO:0000313" key="20">
    <source>
        <dbReference type="Proteomes" id="UP000567570"/>
    </source>
</evidence>
<dbReference type="GO" id="GO:0045296">
    <property type="term" value="F:cadherin binding"/>
    <property type="evidence" value="ECO:0007669"/>
    <property type="project" value="TreeGrafter"/>
</dbReference>
<dbReference type="InterPro" id="IPR000233">
    <property type="entry name" value="Cadherin_Y-type_LIR"/>
</dbReference>
<evidence type="ECO:0000256" key="1">
    <source>
        <dbReference type="ARBA" id="ARBA00004251"/>
    </source>
</evidence>
<dbReference type="AlphaFoldDB" id="A0A7L1T774"/>
<keyword evidence="2" id="KW-1003">Cell membrane</keyword>
<dbReference type="GO" id="GO:0044331">
    <property type="term" value="P:cell-cell adhesion mediated by cadherin"/>
    <property type="evidence" value="ECO:0007669"/>
    <property type="project" value="TreeGrafter"/>
</dbReference>
<dbReference type="PROSITE" id="PS50268">
    <property type="entry name" value="CADHERIN_2"/>
    <property type="match status" value="5"/>
</dbReference>
<dbReference type="SMART" id="SM01055">
    <property type="entry name" value="Cadherin_pro"/>
    <property type="match status" value="1"/>
</dbReference>
<keyword evidence="12" id="KW-0325">Glycoprotein</keyword>
<name>A0A7L1T774_ARAGA</name>
<feature type="domain" description="Cadherin" evidence="18">
    <location>
        <begin position="561"/>
        <end position="669"/>
    </location>
</feature>
<dbReference type="InterPro" id="IPR027397">
    <property type="entry name" value="Catenin-bd_sf"/>
</dbReference>
<evidence type="ECO:0000256" key="10">
    <source>
        <dbReference type="ARBA" id="ARBA00022989"/>
    </source>
</evidence>
<dbReference type="Pfam" id="PF08758">
    <property type="entry name" value="Cadherin_pro"/>
    <property type="match status" value="1"/>
</dbReference>
<dbReference type="InterPro" id="IPR020894">
    <property type="entry name" value="Cadherin_CS"/>
</dbReference>
<accession>A0A7L1T774</accession>
<feature type="non-terminal residue" evidence="19">
    <location>
        <position position="863"/>
    </location>
</feature>
<comment type="subcellular location">
    <subcellularLocation>
        <location evidence="1 15">Cell membrane</location>
        <topology evidence="1 15">Single-pass type I membrane protein</topology>
    </subcellularLocation>
</comment>
<dbReference type="PRINTS" id="PR00205">
    <property type="entry name" value="CADHERIN"/>
</dbReference>
<proteinExistence type="predicted"/>
<sequence>VKFNNCAGNKGVRYETNSLDFKVRADGTMYAAHQVQMSSKQLILMVTAWDPQTLGRWEAIVRFLVAEKSQHNGHKPKGRKTMPGELTQQQSDTLLPWRQHQNANGLRRQKRDWVIPPINVPENSRGPFPQQLVRIRSDKDKEIHIRYSITGVGADQPPMEVFSIDPVSGRMYVTRPMDREERASYHLRAHAVDMNGNKVENPIDLYIYVIDMNDNRPEFINQVYNGSVDEGSKPGTYVMTVTANDADDSTTANGMVRYRIVTQTPQSPSQNMFTINSETGDIVTVAAGLDREKVQQYIVIVQATDMEGNLNYGLSNTATAIITVTDVNDNPPEFTTSTVICMGKRSPLCAGFPGYPLRRIQSLARNGVAWQQKGVGDGTTHTCTRSCFGLSAPRGPREEMQHFAAAVDYEMNRAFMLTVMVSNQAPLASGIQMSFQSTAGVTISVTDVNEAPYFPTNHKLIRLEEGVPTGTVLTTFSAVDPDRFMQQAVRYSKLSDPANWLNINATNGQITTAAVLDRESDYIKNNVYEATFLAADNGIPPASGTGTLQIYLIDINDNAPELLPKEAQICEKPNLNVINITAADADIDPNVGPFVFELPSVPSAVRKNWTITRLNGDYAQLSLRIMYLEAGVYDVPIIVTDSGNPPLYNTSVIKVKVCPCDENGDCTTIGAVAAAGLGTGAIIAILICIIILLTMVLLFVVWMKRREKERHTKQLLIDPEDDVRDNILKYDEEGGGEEDQDYDLSQLQQPETMDHVLNKTPGVRRVDERPIGAEPQYPIRPVIPHPGDIGDFINEGLRAADNDPTAPPYDSLLVFDYEGSGSTAGSVSSLNSSSSGDQDYDYLNDWGPRFKKLADMYGGGEEE</sequence>
<dbReference type="InterPro" id="IPR039808">
    <property type="entry name" value="Cadherin"/>
</dbReference>
<feature type="domain" description="Cadherin" evidence="18">
    <location>
        <begin position="112"/>
        <end position="219"/>
    </location>
</feature>